<proteinExistence type="predicted"/>
<accession>A0A0C2SVT4</accession>
<dbReference type="OrthoDB" id="3166447at2759"/>
<protein>
    <submittedName>
        <fullName evidence="1">Uncharacterized protein</fullName>
    </submittedName>
</protein>
<name>A0A0C2SVT4_AMAMK</name>
<dbReference type="Proteomes" id="UP000054549">
    <property type="component" value="Unassembled WGS sequence"/>
</dbReference>
<dbReference type="STRING" id="946122.A0A0C2SVT4"/>
<dbReference type="EMBL" id="KN818344">
    <property type="protein sequence ID" value="KIL58204.1"/>
    <property type="molecule type" value="Genomic_DNA"/>
</dbReference>
<dbReference type="InParanoid" id="A0A0C2SVT4"/>
<organism evidence="1 2">
    <name type="scientific">Amanita muscaria (strain Koide BX008)</name>
    <dbReference type="NCBI Taxonomy" id="946122"/>
    <lineage>
        <taxon>Eukaryota</taxon>
        <taxon>Fungi</taxon>
        <taxon>Dikarya</taxon>
        <taxon>Basidiomycota</taxon>
        <taxon>Agaricomycotina</taxon>
        <taxon>Agaricomycetes</taxon>
        <taxon>Agaricomycetidae</taxon>
        <taxon>Agaricales</taxon>
        <taxon>Pluteineae</taxon>
        <taxon>Amanitaceae</taxon>
        <taxon>Amanita</taxon>
    </lineage>
</organism>
<gene>
    <name evidence="1" type="ORF">M378DRAFT_188292</name>
</gene>
<evidence type="ECO:0000313" key="1">
    <source>
        <dbReference type="EMBL" id="KIL58204.1"/>
    </source>
</evidence>
<keyword evidence="2" id="KW-1185">Reference proteome</keyword>
<reference evidence="1 2" key="1">
    <citation type="submission" date="2014-04" db="EMBL/GenBank/DDBJ databases">
        <title>Evolutionary Origins and Diversification of the Mycorrhizal Mutualists.</title>
        <authorList>
            <consortium name="DOE Joint Genome Institute"/>
            <consortium name="Mycorrhizal Genomics Consortium"/>
            <person name="Kohler A."/>
            <person name="Kuo A."/>
            <person name="Nagy L.G."/>
            <person name="Floudas D."/>
            <person name="Copeland A."/>
            <person name="Barry K.W."/>
            <person name="Cichocki N."/>
            <person name="Veneault-Fourrey C."/>
            <person name="LaButti K."/>
            <person name="Lindquist E.A."/>
            <person name="Lipzen A."/>
            <person name="Lundell T."/>
            <person name="Morin E."/>
            <person name="Murat C."/>
            <person name="Riley R."/>
            <person name="Ohm R."/>
            <person name="Sun H."/>
            <person name="Tunlid A."/>
            <person name="Henrissat B."/>
            <person name="Grigoriev I.V."/>
            <person name="Hibbett D.S."/>
            <person name="Martin F."/>
        </authorList>
    </citation>
    <scope>NUCLEOTIDE SEQUENCE [LARGE SCALE GENOMIC DNA]</scope>
    <source>
        <strain evidence="1 2">Koide BX008</strain>
    </source>
</reference>
<sequence length="467" mass="51235">MTPLSRIASPALSAGLVPEYSTSDIGSSRFHRTASVNDFQIERSKHRKSASRERIAGYDDEALYRDSITRLLIAKASPYSISGRLPIEPNELILFFRTKSGITHALDFPVDLDYAAPPALEALIGACRPHQTSDLDDYTEESLFYPPNLPLTVSLDIANHPILDAVRAGFFSNLEPDKYLTAVKDKLEIVVNGGKMGVQTRTLRNDGRVATIVVTLPVRFRGGALVVQSEDGRVEKYHGRGGKPGDIEWVAFLNECEYEIEAVTKGCRMTVSYGVHIKAHVAASLMEPSDNFLDLISPILNLSRGRKLGFYLHNDYGVNPSEALAESLVPKLKSGDALLYHSLKLYRLSPELQYTAGGYIWPVDRTIELLGDVADSKPIYPGSGSFCLASRPLARSTVGSVYADPDDEETANLRARVEDNGAVPLSEAEVSILSEPVPIAGRERVYFVSKGELEKLVVNVLIVVYVP</sequence>
<dbReference type="AlphaFoldDB" id="A0A0C2SVT4"/>
<dbReference type="HOGENOM" id="CLU_045566_0_0_1"/>
<evidence type="ECO:0000313" key="2">
    <source>
        <dbReference type="Proteomes" id="UP000054549"/>
    </source>
</evidence>